<dbReference type="Pfam" id="PF22468">
    <property type="entry name" value="ACT_9"/>
    <property type="match status" value="1"/>
</dbReference>
<dbReference type="InterPro" id="IPR002912">
    <property type="entry name" value="ACT_dom"/>
</dbReference>
<dbReference type="FunFam" id="3.40.1160.10:FF:000023">
    <property type="entry name" value="Probable aspartokinase"/>
    <property type="match status" value="1"/>
</dbReference>
<keyword evidence="5" id="KW-0067">ATP-binding</keyword>
<evidence type="ECO:0000313" key="9">
    <source>
        <dbReference type="Proteomes" id="UP001150569"/>
    </source>
</evidence>
<comment type="caution">
    <text evidence="8">The sequence shown here is derived from an EMBL/GenBank/DDBJ whole genome shotgun (WGS) entry which is preliminary data.</text>
</comment>
<keyword evidence="3" id="KW-0547">Nucleotide-binding</keyword>
<evidence type="ECO:0000313" key="8">
    <source>
        <dbReference type="EMBL" id="KAJ1916542.1"/>
    </source>
</evidence>
<dbReference type="PROSITE" id="PS00324">
    <property type="entry name" value="ASPARTOKINASE"/>
    <property type="match status" value="1"/>
</dbReference>
<organism evidence="8 9">
    <name type="scientific">Tieghemiomyces parasiticus</name>
    <dbReference type="NCBI Taxonomy" id="78921"/>
    <lineage>
        <taxon>Eukaryota</taxon>
        <taxon>Fungi</taxon>
        <taxon>Fungi incertae sedis</taxon>
        <taxon>Zoopagomycota</taxon>
        <taxon>Kickxellomycotina</taxon>
        <taxon>Dimargaritomycetes</taxon>
        <taxon>Dimargaritales</taxon>
        <taxon>Dimargaritaceae</taxon>
        <taxon>Tieghemiomyces</taxon>
    </lineage>
</organism>
<dbReference type="EMBL" id="JANBPT010000579">
    <property type="protein sequence ID" value="KAJ1916542.1"/>
    <property type="molecule type" value="Genomic_DNA"/>
</dbReference>
<dbReference type="Gene3D" id="3.30.2130.10">
    <property type="entry name" value="VC0802-like"/>
    <property type="match status" value="1"/>
</dbReference>
<dbReference type="SUPFAM" id="SSF55021">
    <property type="entry name" value="ACT-like"/>
    <property type="match status" value="2"/>
</dbReference>
<dbReference type="GO" id="GO:0009088">
    <property type="term" value="P:threonine biosynthetic process"/>
    <property type="evidence" value="ECO:0007669"/>
    <property type="project" value="UniProtKB-ARBA"/>
</dbReference>
<name>A0A9W8A0G6_9FUNG</name>
<evidence type="ECO:0000256" key="3">
    <source>
        <dbReference type="ARBA" id="ARBA00022741"/>
    </source>
</evidence>
<dbReference type="GO" id="GO:0005524">
    <property type="term" value="F:ATP binding"/>
    <property type="evidence" value="ECO:0007669"/>
    <property type="project" value="UniProtKB-KW"/>
</dbReference>
<evidence type="ECO:0000256" key="4">
    <source>
        <dbReference type="ARBA" id="ARBA00022777"/>
    </source>
</evidence>
<dbReference type="InterPro" id="IPR036393">
    <property type="entry name" value="AceGlu_kinase-like_sf"/>
</dbReference>
<accession>A0A9W8A0G6</accession>
<dbReference type="GO" id="GO:0071266">
    <property type="term" value="P:'de novo' L-methionine biosynthetic process"/>
    <property type="evidence" value="ECO:0007669"/>
    <property type="project" value="UniProtKB-ARBA"/>
</dbReference>
<keyword evidence="2 6" id="KW-0808">Transferase</keyword>
<dbReference type="Gene3D" id="3.40.1160.10">
    <property type="entry name" value="Acetylglutamate kinase-like"/>
    <property type="match status" value="1"/>
</dbReference>
<dbReference type="SUPFAM" id="SSF53633">
    <property type="entry name" value="Carbamate kinase-like"/>
    <property type="match status" value="1"/>
</dbReference>
<sequence>MPPVVSHTHHTQSFSTSNAGLRPWLVLKFGGTSVGKFLNAITETILPAALCTNRIIVVCSALSSDTKSQGTTARLLRAAECVLSNQCKDHMRIIDEILHDHLVMAEQHIQDPELLSELKTDLTKECRRLKVFLDAAEVIDEVSPRSKDIIIGAGEKLACLIVTASLRQRRVNTQCVSLERLVQRPFDTQQIGQDFYDYLAHAMAGTVRDCGDQVPVVTGFFGPVPGSILDTVGRGYTDLTAALLAVGVGAHELQVWKEVDGIFTADPRKVPAARLLKMITPEEAAELTYYGSEVIHPFTMEQVIRAHIPIRIKNVQNPEGCGTVIYPDLPGSSSHSTSRTSIASSVSPPASALHSPRFLLENGYRLDLTRRHPTAVTIKDHVVVLNVHSNRKSVSHGFFAHIFSTLDRYGIVVDLISTSEVHVSMALGANAAKANLDQAVAELNHLGTVDIMRDMAILSLVGRQMNNMVGVAGRMFQTLAAAHVNIEMISQGSSEINISCVIHNSKAITALRAIHVSLLACNRVSLVDDEDDGEGGMFDVTTKVAAVRVETPAPLTL</sequence>
<dbReference type="InterPro" id="IPR001341">
    <property type="entry name" value="Asp_kinase"/>
</dbReference>
<dbReference type="InterPro" id="IPR045865">
    <property type="entry name" value="ACT-like_dom_sf"/>
</dbReference>
<dbReference type="GO" id="GO:0004072">
    <property type="term" value="F:aspartate kinase activity"/>
    <property type="evidence" value="ECO:0007669"/>
    <property type="project" value="UniProtKB-EC"/>
</dbReference>
<proteinExistence type="inferred from homology"/>
<reference evidence="8" key="1">
    <citation type="submission" date="2022-07" db="EMBL/GenBank/DDBJ databases">
        <title>Phylogenomic reconstructions and comparative analyses of Kickxellomycotina fungi.</title>
        <authorList>
            <person name="Reynolds N.K."/>
            <person name="Stajich J.E."/>
            <person name="Barry K."/>
            <person name="Grigoriev I.V."/>
            <person name="Crous P."/>
            <person name="Smith M.E."/>
        </authorList>
    </citation>
    <scope>NUCLEOTIDE SEQUENCE</scope>
    <source>
        <strain evidence="8">RSA 861</strain>
    </source>
</reference>
<dbReference type="EC" id="2.7.2.4" evidence="6"/>
<protein>
    <recommendedName>
        <fullName evidence="6">Aspartokinase</fullName>
        <ecNumber evidence="6">2.7.2.4</ecNumber>
    </recommendedName>
</protein>
<comment type="similarity">
    <text evidence="1 6">Belongs to the aspartokinase family.</text>
</comment>
<evidence type="ECO:0000256" key="2">
    <source>
        <dbReference type="ARBA" id="ARBA00022679"/>
    </source>
</evidence>
<dbReference type="GO" id="GO:0005829">
    <property type="term" value="C:cytosol"/>
    <property type="evidence" value="ECO:0007669"/>
    <property type="project" value="TreeGrafter"/>
</dbReference>
<evidence type="ECO:0000256" key="6">
    <source>
        <dbReference type="RuleBase" id="RU003448"/>
    </source>
</evidence>
<dbReference type="NCBIfam" id="TIGR00657">
    <property type="entry name" value="asp_kinases"/>
    <property type="match status" value="1"/>
</dbReference>
<comment type="catalytic activity">
    <reaction evidence="6">
        <text>L-aspartate + ATP = 4-phospho-L-aspartate + ADP</text>
        <dbReference type="Rhea" id="RHEA:23776"/>
        <dbReference type="ChEBI" id="CHEBI:29991"/>
        <dbReference type="ChEBI" id="CHEBI:30616"/>
        <dbReference type="ChEBI" id="CHEBI:57535"/>
        <dbReference type="ChEBI" id="CHEBI:456216"/>
        <dbReference type="EC" id="2.7.2.4"/>
    </reaction>
</comment>
<keyword evidence="9" id="KW-1185">Reference proteome</keyword>
<dbReference type="FunFam" id="3.30.2130.10:FF:000001">
    <property type="entry name" value="Bifunctional aspartokinase/homoserine dehydrogenase"/>
    <property type="match status" value="1"/>
</dbReference>
<dbReference type="InterPro" id="IPR001048">
    <property type="entry name" value="Asp/Glu/Uridylate_kinase"/>
</dbReference>
<dbReference type="GO" id="GO:0009090">
    <property type="term" value="P:homoserine biosynthetic process"/>
    <property type="evidence" value="ECO:0007669"/>
    <property type="project" value="TreeGrafter"/>
</dbReference>
<evidence type="ECO:0000256" key="1">
    <source>
        <dbReference type="ARBA" id="ARBA00010122"/>
    </source>
</evidence>
<dbReference type="Pfam" id="PF00696">
    <property type="entry name" value="AA_kinase"/>
    <property type="match status" value="1"/>
</dbReference>
<dbReference type="InterPro" id="IPR054352">
    <property type="entry name" value="ACT_Aspartokinase"/>
</dbReference>
<dbReference type="InterPro" id="IPR018042">
    <property type="entry name" value="Aspartate_kinase_CS"/>
</dbReference>
<gene>
    <name evidence="8" type="primary">HOM3_2</name>
    <name evidence="8" type="ORF">IWQ60_008073</name>
</gene>
<evidence type="ECO:0000259" key="7">
    <source>
        <dbReference type="PROSITE" id="PS51671"/>
    </source>
</evidence>
<dbReference type="PANTHER" id="PTHR21499:SF59">
    <property type="entry name" value="ASPARTOKINASE"/>
    <property type="match status" value="1"/>
</dbReference>
<evidence type="ECO:0000256" key="5">
    <source>
        <dbReference type="ARBA" id="ARBA00022840"/>
    </source>
</evidence>
<keyword evidence="4 6" id="KW-0418">Kinase</keyword>
<dbReference type="OrthoDB" id="4323675at2759"/>
<dbReference type="Proteomes" id="UP001150569">
    <property type="component" value="Unassembled WGS sequence"/>
</dbReference>
<dbReference type="GO" id="GO:0009089">
    <property type="term" value="P:lysine biosynthetic process via diaminopimelate"/>
    <property type="evidence" value="ECO:0007669"/>
    <property type="project" value="TreeGrafter"/>
</dbReference>
<dbReference type="PANTHER" id="PTHR21499">
    <property type="entry name" value="ASPARTATE KINASE"/>
    <property type="match status" value="1"/>
</dbReference>
<feature type="domain" description="ACT" evidence="7">
    <location>
        <begin position="460"/>
        <end position="532"/>
    </location>
</feature>
<dbReference type="PROSITE" id="PS51671">
    <property type="entry name" value="ACT"/>
    <property type="match status" value="1"/>
</dbReference>
<dbReference type="AlphaFoldDB" id="A0A9W8A0G6"/>